<accession>A0A317XLX4</accession>
<dbReference type="EMBL" id="KZ819197">
    <property type="protein sequence ID" value="PWY98839.1"/>
    <property type="molecule type" value="Genomic_DNA"/>
</dbReference>
<evidence type="ECO:0000256" key="1">
    <source>
        <dbReference type="SAM" id="MobiDB-lite"/>
    </source>
</evidence>
<feature type="region of interest" description="Disordered" evidence="1">
    <location>
        <begin position="28"/>
        <end position="51"/>
    </location>
</feature>
<evidence type="ECO:0000313" key="3">
    <source>
        <dbReference type="Proteomes" id="UP000246740"/>
    </source>
</evidence>
<reference evidence="2 3" key="1">
    <citation type="journal article" date="2018" name="Mol. Biol. Evol.">
        <title>Broad Genomic Sampling Reveals a Smut Pathogenic Ancestry of the Fungal Clade Ustilaginomycotina.</title>
        <authorList>
            <person name="Kijpornyongpan T."/>
            <person name="Mondo S.J."/>
            <person name="Barry K."/>
            <person name="Sandor L."/>
            <person name="Lee J."/>
            <person name="Lipzen A."/>
            <person name="Pangilinan J."/>
            <person name="LaButti K."/>
            <person name="Hainaut M."/>
            <person name="Henrissat B."/>
            <person name="Grigoriev I.V."/>
            <person name="Spatafora J.W."/>
            <person name="Aime M.C."/>
        </authorList>
    </citation>
    <scope>NUCLEOTIDE SEQUENCE [LARGE SCALE GENOMIC DNA]</scope>
    <source>
        <strain evidence="2 3">MCA 3645</strain>
    </source>
</reference>
<dbReference type="AlphaFoldDB" id="A0A317XLX4"/>
<dbReference type="Proteomes" id="UP000246740">
    <property type="component" value="Unassembled WGS sequence"/>
</dbReference>
<protein>
    <submittedName>
        <fullName evidence="2">Uncharacterized protein</fullName>
    </submittedName>
</protein>
<dbReference type="InParanoid" id="A0A317XLX4"/>
<organism evidence="2 3">
    <name type="scientific">Testicularia cyperi</name>
    <dbReference type="NCBI Taxonomy" id="1882483"/>
    <lineage>
        <taxon>Eukaryota</taxon>
        <taxon>Fungi</taxon>
        <taxon>Dikarya</taxon>
        <taxon>Basidiomycota</taxon>
        <taxon>Ustilaginomycotina</taxon>
        <taxon>Ustilaginomycetes</taxon>
        <taxon>Ustilaginales</taxon>
        <taxon>Anthracoideaceae</taxon>
        <taxon>Testicularia</taxon>
    </lineage>
</organism>
<sequence>MAPIGQIYGYVGHPKVNRVSTTSITIRGDQSVAPRQRHSPHAQDLLLQDSR</sequence>
<name>A0A317XLX4_9BASI</name>
<gene>
    <name evidence="2" type="ORF">BCV70DRAFT_201632</name>
</gene>
<evidence type="ECO:0000313" key="2">
    <source>
        <dbReference type="EMBL" id="PWY98839.1"/>
    </source>
</evidence>
<keyword evidence="3" id="KW-1185">Reference proteome</keyword>
<proteinExistence type="predicted"/>